<accession>A0A0S4TVD0</accession>
<protein>
    <submittedName>
        <fullName evidence="1">LysR family transcriptional regulator</fullName>
    </submittedName>
</protein>
<organism evidence="1">
    <name type="scientific">Ralstonia solanacearum</name>
    <name type="common">Pseudomonas solanacearum</name>
    <dbReference type="NCBI Taxonomy" id="305"/>
    <lineage>
        <taxon>Bacteria</taxon>
        <taxon>Pseudomonadati</taxon>
        <taxon>Pseudomonadota</taxon>
        <taxon>Betaproteobacteria</taxon>
        <taxon>Burkholderiales</taxon>
        <taxon>Burkholderiaceae</taxon>
        <taxon>Ralstonia</taxon>
        <taxon>Ralstonia solanacearum species complex</taxon>
    </lineage>
</organism>
<name>A0A0S4TVD0_RALSL</name>
<dbReference type="AlphaFoldDB" id="A0A0S4TVD0"/>
<dbReference type="EMBL" id="LN899819">
    <property type="protein sequence ID" value="CUV13926.1"/>
    <property type="molecule type" value="Genomic_DNA"/>
</dbReference>
<sequence>MANSGRLTTKLEPLGLVDAGEIDLAVLIRPPFIRYDRRSFGGRRVDQFLRD</sequence>
<evidence type="ECO:0000313" key="1">
    <source>
        <dbReference type="EMBL" id="CUV13926.1"/>
    </source>
</evidence>
<proteinExistence type="predicted"/>
<gene>
    <name evidence="1" type="ORF">RUN39_v1_660002</name>
</gene>
<reference evidence="1" key="1">
    <citation type="submission" date="2015-10" db="EMBL/GenBank/DDBJ databases">
        <authorList>
            <person name="Gilbert D.G."/>
        </authorList>
    </citation>
    <scope>NUCLEOTIDE SEQUENCE</scope>
    <source>
        <strain evidence="1">Phyl III-seqv23</strain>
    </source>
</reference>